<name>A0AAN5BUU0_ASPOZ</name>
<keyword evidence="3" id="KW-0503">Monooxygenase</keyword>
<dbReference type="InterPro" id="IPR018713">
    <property type="entry name" value="MPAB/Lcp_cat_dom"/>
</dbReference>
<dbReference type="Proteomes" id="UP001165205">
    <property type="component" value="Unassembled WGS sequence"/>
</dbReference>
<dbReference type="CDD" id="cd11060">
    <property type="entry name" value="CYP57A1-like"/>
    <property type="match status" value="1"/>
</dbReference>
<dbReference type="GO" id="GO:0005506">
    <property type="term" value="F:iron ion binding"/>
    <property type="evidence" value="ECO:0007669"/>
    <property type="project" value="InterPro"/>
</dbReference>
<dbReference type="InterPro" id="IPR036396">
    <property type="entry name" value="Cyt_P450_sf"/>
</dbReference>
<dbReference type="EMBL" id="BSYA01000035">
    <property type="protein sequence ID" value="GMG27401.1"/>
    <property type="molecule type" value="Genomic_DNA"/>
</dbReference>
<reference evidence="5" key="1">
    <citation type="submission" date="2023-04" db="EMBL/GenBank/DDBJ databases">
        <title>Aspergillus oryzae NBRC 4228.</title>
        <authorList>
            <person name="Ichikawa N."/>
            <person name="Sato H."/>
            <person name="Tonouchi N."/>
        </authorList>
    </citation>
    <scope>NUCLEOTIDE SEQUENCE</scope>
    <source>
        <strain evidence="5">NBRC 4228</strain>
    </source>
</reference>
<sequence length="575" mass="65299">MEKPISCQKILGEIVSLISLQYANVLVNSHPQVAQGVHNHSYFRSDPMTRVYYTLLYVYGVIGTPEERDYVSKMVNKAHRGVRGRNYNAMDPKQQLWVASCFFVASLTVQETFFGLLDDQSKEVLYKDATRFGTSLQVPLEMWPENVNKFWEYWNHEIHHFEVTSAVLHVTQDVLYPHNIPLWLLFVPPIARIFTIHWLPKACRASISDPSAIKQIYLGRTTLMKSKFYEPFGDPLDPNLFSETDIKKHAQSRKAVAHLYSMSFLVTYEGSADRCNVQLCAKLRDFARHRTAFDVPTWMQFYAHDVIGEITPFGMMAKGQDEHGIADSIDETMAYASRMAVIPELHRWVSWFGRVAHLKTPFHNIQKYILEQIDARSGSDSVGIDFLKKLLTLREDDKIMQLDIEKTVGNNIMAGADTTAISLSAVIYNLLKNPGTETKLREEIDTLAAAGKLSNPVTFEQARHMPYLQACIKESLRVHPAVGRPLLRVVSPEGLTIAGHFKAIVGINAWVAHYNEDIFGRDATTFRPERWLESDKEKLSVMEQSLLAVQSSPLDPLMNYVLTRSHSLAPVSAPV</sequence>
<dbReference type="GO" id="GO:0020037">
    <property type="term" value="F:heme binding"/>
    <property type="evidence" value="ECO:0007669"/>
    <property type="project" value="InterPro"/>
</dbReference>
<evidence type="ECO:0000259" key="4">
    <source>
        <dbReference type="Pfam" id="PF09995"/>
    </source>
</evidence>
<protein>
    <submittedName>
        <fullName evidence="5">Unnamed protein product</fullName>
    </submittedName>
</protein>
<dbReference type="AlphaFoldDB" id="A0AAN5BUU0"/>
<dbReference type="SUPFAM" id="SSF48264">
    <property type="entry name" value="Cytochrome P450"/>
    <property type="match status" value="1"/>
</dbReference>
<keyword evidence="2" id="KW-0560">Oxidoreductase</keyword>
<proteinExistence type="inferred from homology"/>
<evidence type="ECO:0000256" key="3">
    <source>
        <dbReference type="ARBA" id="ARBA00023033"/>
    </source>
</evidence>
<dbReference type="PANTHER" id="PTHR24305">
    <property type="entry name" value="CYTOCHROME P450"/>
    <property type="match status" value="1"/>
</dbReference>
<dbReference type="PANTHER" id="PTHR24305:SF190">
    <property type="entry name" value="P450, PUTATIVE (EUROFUNG)-RELATED"/>
    <property type="match status" value="1"/>
</dbReference>
<organism evidence="5 6">
    <name type="scientific">Aspergillus oryzae</name>
    <name type="common">Yellow koji mold</name>
    <dbReference type="NCBI Taxonomy" id="5062"/>
    <lineage>
        <taxon>Eukaryota</taxon>
        <taxon>Fungi</taxon>
        <taxon>Dikarya</taxon>
        <taxon>Ascomycota</taxon>
        <taxon>Pezizomycotina</taxon>
        <taxon>Eurotiomycetes</taxon>
        <taxon>Eurotiomycetidae</taxon>
        <taxon>Eurotiales</taxon>
        <taxon>Aspergillaceae</taxon>
        <taxon>Aspergillus</taxon>
        <taxon>Aspergillus subgen. Circumdati</taxon>
    </lineage>
</organism>
<evidence type="ECO:0000256" key="1">
    <source>
        <dbReference type="ARBA" id="ARBA00010617"/>
    </source>
</evidence>
<evidence type="ECO:0000256" key="2">
    <source>
        <dbReference type="ARBA" id="ARBA00023002"/>
    </source>
</evidence>
<gene>
    <name evidence="5" type="ORF">Aory04_000403700</name>
</gene>
<dbReference type="InterPro" id="IPR050121">
    <property type="entry name" value="Cytochrome_P450_monoxygenase"/>
</dbReference>
<comment type="caution">
    <text evidence="5">The sequence shown here is derived from an EMBL/GenBank/DDBJ whole genome shotgun (WGS) entry which is preliminary data.</text>
</comment>
<dbReference type="GO" id="GO:0004497">
    <property type="term" value="F:monooxygenase activity"/>
    <property type="evidence" value="ECO:0007669"/>
    <property type="project" value="UniProtKB-KW"/>
</dbReference>
<dbReference type="Gene3D" id="1.10.630.10">
    <property type="entry name" value="Cytochrome P450"/>
    <property type="match status" value="1"/>
</dbReference>
<comment type="similarity">
    <text evidence="1">Belongs to the cytochrome P450 family.</text>
</comment>
<evidence type="ECO:0000313" key="6">
    <source>
        <dbReference type="Proteomes" id="UP001165205"/>
    </source>
</evidence>
<feature type="domain" description="ER-bound oxygenase mpaB/mpaB'/Rubber oxygenase catalytic" evidence="4">
    <location>
        <begin position="14"/>
        <end position="205"/>
    </location>
</feature>
<dbReference type="GO" id="GO:0016705">
    <property type="term" value="F:oxidoreductase activity, acting on paired donors, with incorporation or reduction of molecular oxygen"/>
    <property type="evidence" value="ECO:0007669"/>
    <property type="project" value="InterPro"/>
</dbReference>
<accession>A0AAN5BUU0</accession>
<evidence type="ECO:0000313" key="5">
    <source>
        <dbReference type="EMBL" id="GMG27401.1"/>
    </source>
</evidence>
<dbReference type="Pfam" id="PF09995">
    <property type="entry name" value="MPAB_Lcp_cat"/>
    <property type="match status" value="1"/>
</dbReference>